<accession>L8TRW9</accession>
<dbReference type="InterPro" id="IPR014710">
    <property type="entry name" value="RmlC-like_jellyroll"/>
</dbReference>
<keyword evidence="4" id="KW-1185">Reference proteome</keyword>
<dbReference type="AlphaFoldDB" id="L8TRW9"/>
<reference evidence="4" key="1">
    <citation type="journal article" date="2013" name="Genome Announc.">
        <title>Draft Genome Sequence of the 2-Chloro-4-Nitrophenol-Degrading Bacterium Arthrobacter sp. Strain SJCon.</title>
        <authorList>
            <person name="Vikram S."/>
            <person name="Kumar S."/>
            <person name="Vaidya B."/>
            <person name="Pinnaka A.K."/>
            <person name="Raghava G.P."/>
        </authorList>
    </citation>
    <scope>NUCLEOTIDE SEQUENCE [LARGE SCALE GENOMIC DNA]</scope>
    <source>
        <strain evidence="4">SJCon</strain>
    </source>
</reference>
<keyword evidence="1" id="KW-0479">Metal-binding</keyword>
<dbReference type="GO" id="GO:0046872">
    <property type="term" value="F:metal ion binding"/>
    <property type="evidence" value="ECO:0007669"/>
    <property type="project" value="UniProtKB-KW"/>
</dbReference>
<evidence type="ECO:0000313" key="3">
    <source>
        <dbReference type="EMBL" id="ELT45467.1"/>
    </source>
</evidence>
<dbReference type="SUPFAM" id="SSF51182">
    <property type="entry name" value="RmlC-like cupins"/>
    <property type="match status" value="1"/>
</dbReference>
<organism evidence="3 4">
    <name type="scientific">Arthrobacter nitrophenolicus</name>
    <dbReference type="NCBI Taxonomy" id="683150"/>
    <lineage>
        <taxon>Bacteria</taxon>
        <taxon>Bacillati</taxon>
        <taxon>Actinomycetota</taxon>
        <taxon>Actinomycetes</taxon>
        <taxon>Micrococcales</taxon>
        <taxon>Micrococcaceae</taxon>
        <taxon>Arthrobacter</taxon>
    </lineage>
</organism>
<evidence type="ECO:0000256" key="1">
    <source>
        <dbReference type="ARBA" id="ARBA00022723"/>
    </source>
</evidence>
<evidence type="ECO:0000313" key="4">
    <source>
        <dbReference type="Proteomes" id="UP000011189"/>
    </source>
</evidence>
<dbReference type="InterPro" id="IPR051804">
    <property type="entry name" value="Carb_Metab_Reg_Kinase/Isom"/>
</dbReference>
<dbReference type="Proteomes" id="UP000011189">
    <property type="component" value="Unassembled WGS sequence"/>
</dbReference>
<evidence type="ECO:0000256" key="2">
    <source>
        <dbReference type="ARBA" id="ARBA00022833"/>
    </source>
</evidence>
<dbReference type="PANTHER" id="PTHR42742">
    <property type="entry name" value="TRANSCRIPTIONAL REPRESSOR MPRA"/>
    <property type="match status" value="1"/>
</dbReference>
<dbReference type="PATRIC" id="fig|683150.5.peg.1101"/>
<keyword evidence="2" id="KW-0862">Zinc</keyword>
<dbReference type="PANTHER" id="PTHR42742:SF3">
    <property type="entry name" value="FRUCTOKINASE"/>
    <property type="match status" value="1"/>
</dbReference>
<dbReference type="CDD" id="cd07010">
    <property type="entry name" value="cupin_PMI_type_I_N_bac"/>
    <property type="match status" value="1"/>
</dbReference>
<proteinExistence type="predicted"/>
<dbReference type="InterPro" id="IPR011051">
    <property type="entry name" value="RmlC_Cupin_sf"/>
</dbReference>
<gene>
    <name evidence="3" type="ORF">G205_05486</name>
</gene>
<name>L8TRW9_9MICC</name>
<evidence type="ECO:0008006" key="5">
    <source>
        <dbReference type="Google" id="ProtNLM"/>
    </source>
</evidence>
<dbReference type="Gene3D" id="2.60.120.10">
    <property type="entry name" value="Jelly Rolls"/>
    <property type="match status" value="1"/>
</dbReference>
<sequence>MGRRRAGNVIKTAFPDRKSMSPFPASSYDKFPTVTVPGHHQAWTGHAAWQEAARADKPVVVDTYPGVRLDELKASIAEALPGHRILDVEDLAALPIADIDALIAANLLTDDRVFGVLSHHTLADFYDAGRLAGLATRVSASDVPVVLVGWGAALVPLPERTLVLADMARWELQQRQRAGAPNWRCHNTNEDNLRKYKRSFFVEWRVADRHKRQMFPAVDYVLDTNRSIAGATLITGETFHRGMAAAAAAPFRVVPFFDPGVWGGQWMKKVIGLDAEADNYAWCFDCVPEENSILLDVGGQVVELPSLNVVFTQPAALLGPQTFARFGAEFPIRFDFLDTMGGGNLSLQVHPLTDYIQDRFGMHYTQDESYYLLDAGPDAVVYLGLKSGTDPAAMVRALKEASDGGTHFPAEDYVNAFPARKHDHFSIPAGTVHASGANSMVLEISATPYIFTFKMWDWDRVGLDGRPRPIHVDHASRNIQWDRDTVWVKEQLLDQVEELGSGPGWTEERTGLHELEFIEVRRHWFTGTVEHHTRGTVNVLNLVEGPEAVVESPDGRFEPFVVNYAETFIIPAAVGAYTIRPHGAGTGQKLATVKAYVRGTETDLPARVVGRPA</sequence>
<dbReference type="EMBL" id="AOFD01000008">
    <property type="protein sequence ID" value="ELT45467.1"/>
    <property type="molecule type" value="Genomic_DNA"/>
</dbReference>
<protein>
    <recommendedName>
        <fullName evidence="5">Mannose-6-phosphate isomerase</fullName>
    </recommendedName>
</protein>
<comment type="caution">
    <text evidence="3">The sequence shown here is derived from an EMBL/GenBank/DDBJ whole genome shotgun (WGS) entry which is preliminary data.</text>
</comment>